<reference evidence="1" key="1">
    <citation type="submission" date="2014-09" db="EMBL/GenBank/DDBJ databases">
        <authorList>
            <person name="Magalhaes I.L.F."/>
            <person name="Oliveira U."/>
            <person name="Santos F.R."/>
            <person name="Vidigal T.H.D.A."/>
            <person name="Brescovit A.D."/>
            <person name="Santos A.J."/>
        </authorList>
    </citation>
    <scope>NUCLEOTIDE SEQUENCE</scope>
    <source>
        <tissue evidence="1">Shoot tissue taken approximately 20 cm above the soil surface</tissue>
    </source>
</reference>
<sequence length="30" mass="3377">MWMKMTTCIRKVASEELGVSRGSRSSTKDT</sequence>
<organism evidence="1">
    <name type="scientific">Arundo donax</name>
    <name type="common">Giant reed</name>
    <name type="synonym">Donax arundinaceus</name>
    <dbReference type="NCBI Taxonomy" id="35708"/>
    <lineage>
        <taxon>Eukaryota</taxon>
        <taxon>Viridiplantae</taxon>
        <taxon>Streptophyta</taxon>
        <taxon>Embryophyta</taxon>
        <taxon>Tracheophyta</taxon>
        <taxon>Spermatophyta</taxon>
        <taxon>Magnoliopsida</taxon>
        <taxon>Liliopsida</taxon>
        <taxon>Poales</taxon>
        <taxon>Poaceae</taxon>
        <taxon>PACMAD clade</taxon>
        <taxon>Arundinoideae</taxon>
        <taxon>Arundineae</taxon>
        <taxon>Arundo</taxon>
    </lineage>
</organism>
<name>A0A0A9Q0Z9_ARUDO</name>
<protein>
    <submittedName>
        <fullName evidence="1">Uncharacterized protein</fullName>
    </submittedName>
</protein>
<reference evidence="1" key="2">
    <citation type="journal article" date="2015" name="Data Brief">
        <title>Shoot transcriptome of the giant reed, Arundo donax.</title>
        <authorList>
            <person name="Barrero R.A."/>
            <person name="Guerrero F.D."/>
            <person name="Moolhuijzen P."/>
            <person name="Goolsby J.A."/>
            <person name="Tidwell J."/>
            <person name="Bellgard S.E."/>
            <person name="Bellgard M.I."/>
        </authorList>
    </citation>
    <scope>NUCLEOTIDE SEQUENCE</scope>
    <source>
        <tissue evidence="1">Shoot tissue taken approximately 20 cm above the soil surface</tissue>
    </source>
</reference>
<dbReference type="AlphaFoldDB" id="A0A0A9Q0Z9"/>
<accession>A0A0A9Q0Z9</accession>
<proteinExistence type="predicted"/>
<dbReference type="EMBL" id="GBRH01226003">
    <property type="protein sequence ID" value="JAD71892.1"/>
    <property type="molecule type" value="Transcribed_RNA"/>
</dbReference>
<evidence type="ECO:0000313" key="1">
    <source>
        <dbReference type="EMBL" id="JAD71892.1"/>
    </source>
</evidence>